<sequence length="598" mass="65581">MSESIEQGNTSNEEGLYAGLAIATAGPPDQLIVSSQADLAGIYSPIASLSPEVLTRVFQFSALLEPITVDLWKTPRAIDLGWIKVTHVCGFWRQAALGDPTLWTNPPVHIGRNWTRAMLTRSKAVPVSIFIRKLFHWFEPANWSMDDLREVMSNHLSHLGELKFQGSLDAVPVITKLLNSSTPVLRSLDITVSEDVSEWDGPRIAISTPPPTSAVRLASQLRTIRLQGCHLSWEYPLGYALKYLKVRLPGPASRHGSVRTELTAFSPIAFENMITSLSAMPNLETLNLGHCLPRRDPALSSASFSQPKAHLPKLVCLVLCGHVGECHDIIQAIKIPFKAYISLSMPTTPGSRGEDCLAILPFIEAHLTGREATVLEPAQRELAISDSFGLTVCARQVYPRDSDGPERMTGLLCLNFEYNSEGHGVSLDVMRKVCDAVSLRNVETLSVEVTKFHDQGTGKTWVDHLRKYEAVQDLNASRSATVMALFRSLAQTSPSSDDRRPATVDRESIIFPKLKALFVAGGRIDATCAQALCAQFDMRRTWATAVESFEGVGCEVDLASIPLIRARVGEYNIDSDAEGDGDGEDTEDEQDMDVEGSN</sequence>
<comment type="caution">
    <text evidence="1">The sequence shown here is derived from an EMBL/GenBank/DDBJ whole genome shotgun (WGS) entry which is preliminary data.</text>
</comment>
<evidence type="ECO:0000313" key="2">
    <source>
        <dbReference type="Proteomes" id="UP000814140"/>
    </source>
</evidence>
<dbReference type="Proteomes" id="UP000814140">
    <property type="component" value="Unassembled WGS sequence"/>
</dbReference>
<gene>
    <name evidence="1" type="ORF">BV25DRAFT_1921746</name>
</gene>
<protein>
    <submittedName>
        <fullName evidence="1">Uncharacterized protein</fullName>
    </submittedName>
</protein>
<reference evidence="1" key="2">
    <citation type="journal article" date="2022" name="New Phytol.">
        <title>Evolutionary transition to the ectomycorrhizal habit in the genomes of a hyperdiverse lineage of mushroom-forming fungi.</title>
        <authorList>
            <person name="Looney B."/>
            <person name="Miyauchi S."/>
            <person name="Morin E."/>
            <person name="Drula E."/>
            <person name="Courty P.E."/>
            <person name="Kohler A."/>
            <person name="Kuo A."/>
            <person name="LaButti K."/>
            <person name="Pangilinan J."/>
            <person name="Lipzen A."/>
            <person name="Riley R."/>
            <person name="Andreopoulos W."/>
            <person name="He G."/>
            <person name="Johnson J."/>
            <person name="Nolan M."/>
            <person name="Tritt A."/>
            <person name="Barry K.W."/>
            <person name="Grigoriev I.V."/>
            <person name="Nagy L.G."/>
            <person name="Hibbett D."/>
            <person name="Henrissat B."/>
            <person name="Matheny P.B."/>
            <person name="Labbe J."/>
            <person name="Martin F.M."/>
        </authorList>
    </citation>
    <scope>NUCLEOTIDE SEQUENCE</scope>
    <source>
        <strain evidence="1">HHB10654</strain>
    </source>
</reference>
<accession>A0ACB8SGW2</accession>
<proteinExistence type="predicted"/>
<name>A0ACB8SGW2_9AGAM</name>
<reference evidence="1" key="1">
    <citation type="submission" date="2021-03" db="EMBL/GenBank/DDBJ databases">
        <authorList>
            <consortium name="DOE Joint Genome Institute"/>
            <person name="Ahrendt S."/>
            <person name="Looney B.P."/>
            <person name="Miyauchi S."/>
            <person name="Morin E."/>
            <person name="Drula E."/>
            <person name="Courty P.E."/>
            <person name="Chicoki N."/>
            <person name="Fauchery L."/>
            <person name="Kohler A."/>
            <person name="Kuo A."/>
            <person name="Labutti K."/>
            <person name="Pangilinan J."/>
            <person name="Lipzen A."/>
            <person name="Riley R."/>
            <person name="Andreopoulos W."/>
            <person name="He G."/>
            <person name="Johnson J."/>
            <person name="Barry K.W."/>
            <person name="Grigoriev I.V."/>
            <person name="Nagy L."/>
            <person name="Hibbett D."/>
            <person name="Henrissat B."/>
            <person name="Matheny P.B."/>
            <person name="Labbe J."/>
            <person name="Martin F."/>
        </authorList>
    </citation>
    <scope>NUCLEOTIDE SEQUENCE</scope>
    <source>
        <strain evidence="1">HHB10654</strain>
    </source>
</reference>
<organism evidence="1 2">
    <name type="scientific">Artomyces pyxidatus</name>
    <dbReference type="NCBI Taxonomy" id="48021"/>
    <lineage>
        <taxon>Eukaryota</taxon>
        <taxon>Fungi</taxon>
        <taxon>Dikarya</taxon>
        <taxon>Basidiomycota</taxon>
        <taxon>Agaricomycotina</taxon>
        <taxon>Agaricomycetes</taxon>
        <taxon>Russulales</taxon>
        <taxon>Auriscalpiaceae</taxon>
        <taxon>Artomyces</taxon>
    </lineage>
</organism>
<keyword evidence="2" id="KW-1185">Reference proteome</keyword>
<evidence type="ECO:0000313" key="1">
    <source>
        <dbReference type="EMBL" id="KAI0055507.1"/>
    </source>
</evidence>
<dbReference type="EMBL" id="MU277289">
    <property type="protein sequence ID" value="KAI0055507.1"/>
    <property type="molecule type" value="Genomic_DNA"/>
</dbReference>